<evidence type="ECO:0000313" key="2">
    <source>
        <dbReference type="EMBL" id="QDS73662.1"/>
    </source>
</evidence>
<gene>
    <name evidence="2" type="ORF">FKW77_002574</name>
</gene>
<dbReference type="OrthoDB" id="3935267at2759"/>
<dbReference type="Proteomes" id="UP000316270">
    <property type="component" value="Chromosome 10"/>
</dbReference>
<name>A0A517LDF9_9PEZI</name>
<keyword evidence="1" id="KW-0732">Signal</keyword>
<evidence type="ECO:0000256" key="1">
    <source>
        <dbReference type="SAM" id="SignalP"/>
    </source>
</evidence>
<dbReference type="EMBL" id="CP042194">
    <property type="protein sequence ID" value="QDS73662.1"/>
    <property type="molecule type" value="Genomic_DNA"/>
</dbReference>
<reference evidence="2 3" key="1">
    <citation type="submission" date="2019-07" db="EMBL/GenBank/DDBJ databases">
        <title>Finished genome of Venturia effusa.</title>
        <authorList>
            <person name="Young C.A."/>
            <person name="Cox M.P."/>
            <person name="Ganley A.R.D."/>
            <person name="David W.J."/>
        </authorList>
    </citation>
    <scope>NUCLEOTIDE SEQUENCE [LARGE SCALE GENOMIC DNA]</scope>
    <source>
        <strain evidence="3">albino</strain>
    </source>
</reference>
<evidence type="ECO:0000313" key="3">
    <source>
        <dbReference type="Proteomes" id="UP000316270"/>
    </source>
</evidence>
<accession>A0A517LDF9</accession>
<feature type="chain" id="PRO_5021947466" evidence="1">
    <location>
        <begin position="20"/>
        <end position="166"/>
    </location>
</feature>
<sequence>MHLTAIVLLALSIVCFVDAQHGMVGLQPLDPRVLTDLNQYIPEKRIRFKWEIKQKEKGECVCPDPACPDYLNEASHVFNGRMEAVLSLDMTISEADSRMIQRFCYILYPWMFGSEDFMLKRLILERGYFDVGHDSAWIEPGGIELGRGICSATIVTIPAFECTAWS</sequence>
<protein>
    <submittedName>
        <fullName evidence="2">Uncharacterized protein</fullName>
    </submittedName>
</protein>
<organism evidence="2 3">
    <name type="scientific">Venturia effusa</name>
    <dbReference type="NCBI Taxonomy" id="50376"/>
    <lineage>
        <taxon>Eukaryota</taxon>
        <taxon>Fungi</taxon>
        <taxon>Dikarya</taxon>
        <taxon>Ascomycota</taxon>
        <taxon>Pezizomycotina</taxon>
        <taxon>Dothideomycetes</taxon>
        <taxon>Pleosporomycetidae</taxon>
        <taxon>Venturiales</taxon>
        <taxon>Venturiaceae</taxon>
        <taxon>Venturia</taxon>
    </lineage>
</organism>
<keyword evidence="3" id="KW-1185">Reference proteome</keyword>
<proteinExistence type="predicted"/>
<dbReference type="AlphaFoldDB" id="A0A517LDF9"/>
<feature type="signal peptide" evidence="1">
    <location>
        <begin position="1"/>
        <end position="19"/>
    </location>
</feature>